<reference evidence="2" key="1">
    <citation type="journal article" date="2019" name="Int. J. Syst. Evol. Microbiol.">
        <title>The Global Catalogue of Microorganisms (GCM) 10K type strain sequencing project: providing services to taxonomists for standard genome sequencing and annotation.</title>
        <authorList>
            <consortium name="The Broad Institute Genomics Platform"/>
            <consortium name="The Broad Institute Genome Sequencing Center for Infectious Disease"/>
            <person name="Wu L."/>
            <person name="Ma J."/>
        </authorList>
    </citation>
    <scope>NUCLEOTIDE SEQUENCE [LARGE SCALE GENOMIC DNA]</scope>
    <source>
        <strain evidence="2">JCM 30742</strain>
    </source>
</reference>
<dbReference type="Proteomes" id="UP001500752">
    <property type="component" value="Unassembled WGS sequence"/>
</dbReference>
<accession>A0ABP7CD43</accession>
<organism evidence="1 2">
    <name type="scientific">Arthrobacter ginkgonis</name>
    <dbReference type="NCBI Taxonomy" id="1630594"/>
    <lineage>
        <taxon>Bacteria</taxon>
        <taxon>Bacillati</taxon>
        <taxon>Actinomycetota</taxon>
        <taxon>Actinomycetes</taxon>
        <taxon>Micrococcales</taxon>
        <taxon>Micrococcaceae</taxon>
        <taxon>Arthrobacter</taxon>
    </lineage>
</organism>
<gene>
    <name evidence="1" type="ORF">GCM10023081_23230</name>
</gene>
<keyword evidence="2" id="KW-1185">Reference proteome</keyword>
<proteinExistence type="predicted"/>
<comment type="caution">
    <text evidence="1">The sequence shown here is derived from an EMBL/GenBank/DDBJ whole genome shotgun (WGS) entry which is preliminary data.</text>
</comment>
<sequence length="68" mass="7672">MTGAERDDLYRRIHELQAIMNDGNRPVAERKAALNQIEKLRVEADAADVDYYQQHPPNAEGFHPPTGA</sequence>
<evidence type="ECO:0000313" key="1">
    <source>
        <dbReference type="EMBL" id="GAA3684996.1"/>
    </source>
</evidence>
<dbReference type="EMBL" id="BAABEO010000015">
    <property type="protein sequence ID" value="GAA3684996.1"/>
    <property type="molecule type" value="Genomic_DNA"/>
</dbReference>
<evidence type="ECO:0000313" key="2">
    <source>
        <dbReference type="Proteomes" id="UP001500752"/>
    </source>
</evidence>
<protein>
    <submittedName>
        <fullName evidence="1">Uncharacterized protein</fullName>
    </submittedName>
</protein>
<name>A0ABP7CD43_9MICC</name>